<dbReference type="GO" id="GO:0016301">
    <property type="term" value="F:kinase activity"/>
    <property type="evidence" value="ECO:0007669"/>
    <property type="project" value="UniProtKB-KW"/>
</dbReference>
<keyword evidence="2 4" id="KW-0418">Kinase</keyword>
<dbReference type="InterPro" id="IPR029056">
    <property type="entry name" value="Ribokinase-like"/>
</dbReference>
<dbReference type="Gene3D" id="3.40.1190.20">
    <property type="match status" value="1"/>
</dbReference>
<keyword evidence="5" id="KW-1185">Reference proteome</keyword>
<evidence type="ECO:0000256" key="1">
    <source>
        <dbReference type="ARBA" id="ARBA00022679"/>
    </source>
</evidence>
<dbReference type="RefSeq" id="WP_169626540.1">
    <property type="nucleotide sequence ID" value="NZ_JABBNT010000005.1"/>
</dbReference>
<reference evidence="4 5" key="1">
    <citation type="submission" date="2020-04" db="EMBL/GenBank/DDBJ databases">
        <title>Rhodospirillaceae bacterium KN72 isolated from deep sea.</title>
        <authorList>
            <person name="Zhang D.-C."/>
        </authorList>
    </citation>
    <scope>NUCLEOTIDE SEQUENCE [LARGE SCALE GENOMIC DNA]</scope>
    <source>
        <strain evidence="4 5">KN72</strain>
    </source>
</reference>
<dbReference type="SUPFAM" id="SSF53613">
    <property type="entry name" value="Ribokinase-like"/>
    <property type="match status" value="1"/>
</dbReference>
<name>A0A7Y0HFS7_9PROT</name>
<evidence type="ECO:0000313" key="4">
    <source>
        <dbReference type="EMBL" id="NMM46161.1"/>
    </source>
</evidence>
<dbReference type="InterPro" id="IPR011611">
    <property type="entry name" value="PfkB_dom"/>
</dbReference>
<evidence type="ECO:0000256" key="2">
    <source>
        <dbReference type="ARBA" id="ARBA00022777"/>
    </source>
</evidence>
<dbReference type="PANTHER" id="PTHR10584">
    <property type="entry name" value="SUGAR KINASE"/>
    <property type="match status" value="1"/>
</dbReference>
<feature type="domain" description="Carbohydrate kinase PfkB" evidence="3">
    <location>
        <begin position="34"/>
        <end position="214"/>
    </location>
</feature>
<gene>
    <name evidence="4" type="ORF">HH303_16840</name>
</gene>
<accession>A0A7Y0HFS7</accession>
<dbReference type="EMBL" id="JABBNT010000005">
    <property type="protein sequence ID" value="NMM46161.1"/>
    <property type="molecule type" value="Genomic_DNA"/>
</dbReference>
<dbReference type="Pfam" id="PF00294">
    <property type="entry name" value="PfkB"/>
    <property type="match status" value="2"/>
</dbReference>
<protein>
    <submittedName>
        <fullName evidence="4">Carbohydrate kinase family protein</fullName>
    </submittedName>
</protein>
<feature type="domain" description="Carbohydrate kinase PfkB" evidence="3">
    <location>
        <begin position="251"/>
        <end position="339"/>
    </location>
</feature>
<sequence length="348" mass="36870">MKAVTVGSATVDVIATVASEDIEQMTLHNSTTSFLLLEPGRKIDALSVVTHTGGGAVNAAVSLARQGFDVAALVKLGRDHNAEMLVDRLATEGISGDLVRYTETEATAVSVMVASHDRNAAIFTHRGANGFLTEDDIPDDAFAGADLVFVTNLSNDSVNRFPKIVEQAKAAGAFVASNPGIRQLTRQTDAFFDSLKHVDFFTCNFNEARSLVPALVNRTGWEREYAARCGDDAVLPTMEIEGFKLPLSEYFRRIHSLGPRFVAVTRGGEGSYLSEDCAVYHQDIVPAHVVGTAGAGDAFASTLAGALVGGVAPTKALRMAAYNASSVVSFVDTQTGLKTLAQLEKDAA</sequence>
<evidence type="ECO:0000259" key="3">
    <source>
        <dbReference type="Pfam" id="PF00294"/>
    </source>
</evidence>
<evidence type="ECO:0000313" key="5">
    <source>
        <dbReference type="Proteomes" id="UP000539372"/>
    </source>
</evidence>
<proteinExistence type="predicted"/>
<dbReference type="PANTHER" id="PTHR10584:SF166">
    <property type="entry name" value="RIBOKINASE"/>
    <property type="match status" value="1"/>
</dbReference>
<dbReference type="AlphaFoldDB" id="A0A7Y0HFS7"/>
<organism evidence="4 5">
    <name type="scientific">Pacificispira spongiicola</name>
    <dbReference type="NCBI Taxonomy" id="2729598"/>
    <lineage>
        <taxon>Bacteria</taxon>
        <taxon>Pseudomonadati</taxon>
        <taxon>Pseudomonadota</taxon>
        <taxon>Alphaproteobacteria</taxon>
        <taxon>Rhodospirillales</taxon>
        <taxon>Rhodospirillaceae</taxon>
        <taxon>Pacificispira</taxon>
    </lineage>
</organism>
<keyword evidence="1" id="KW-0808">Transferase</keyword>
<comment type="caution">
    <text evidence="4">The sequence shown here is derived from an EMBL/GenBank/DDBJ whole genome shotgun (WGS) entry which is preliminary data.</text>
</comment>
<dbReference type="Proteomes" id="UP000539372">
    <property type="component" value="Unassembled WGS sequence"/>
</dbReference>